<reference evidence="4" key="1">
    <citation type="submission" date="2016-04" db="EMBL/GenBank/DDBJ databases">
        <title>Cephalotus genome sequencing.</title>
        <authorList>
            <person name="Fukushima K."/>
            <person name="Hasebe M."/>
            <person name="Fang X."/>
        </authorList>
    </citation>
    <scope>NUCLEOTIDE SEQUENCE [LARGE SCALE GENOMIC DNA]</scope>
    <source>
        <strain evidence="4">cv. St1</strain>
    </source>
</reference>
<sequence>MNNDKQKESSLLIQLGDKIDVPELKREYLLKLKDVISDEPNTLISQPYKLQNIFQKFNKPILQKFKQKTKKQIIHLKQVLLQKQSFPSFDKEINPIEPEIQEETTTKSLNLIGRITYQKWNINIIITIQDSFKLQIIALVDSGAQINCIQEELIPTIFFEKTEQKLSTANGENLRVKFKISDVNIYNRGIYIKQLFILVKDNLDRGIILGQPFLEVIKPFKVTNEGITTKLFQQKILFTFNKKPITKEINLLKTLFIFKEHSINLIRTKEKHLSFMTSKKLEQQLLALQIHNKKLIRSSKSPLRYAAFYSKPPRLLINYKPLDIVRHPIQNNKDLLKKFTTSRIILRLDLRSGFWHKQIQNNNKYKIISFDTPSKIMNNIFIQYSSFLIMNIDDILTFLKEQHFKYLYIFYKMIQTNDLVLSKTKLDLFITHVRFLGTITCSQFPTKMKTLSVQKSFTEKLLFNNSNHTHPNPYKRDSFHIHPIPFKNSSFLTFIEKSETMETLSFDRASPTKICRGRCPL</sequence>
<dbReference type="InterPro" id="IPR018061">
    <property type="entry name" value="Retropepsins"/>
</dbReference>
<dbReference type="InterPro" id="IPR021109">
    <property type="entry name" value="Peptidase_aspartic_dom_sf"/>
</dbReference>
<gene>
    <name evidence="3" type="ORF">CFOL_v3_15367</name>
</gene>
<organism evidence="3 4">
    <name type="scientific">Cephalotus follicularis</name>
    <name type="common">Albany pitcher plant</name>
    <dbReference type="NCBI Taxonomy" id="3775"/>
    <lineage>
        <taxon>Eukaryota</taxon>
        <taxon>Viridiplantae</taxon>
        <taxon>Streptophyta</taxon>
        <taxon>Embryophyta</taxon>
        <taxon>Tracheophyta</taxon>
        <taxon>Spermatophyta</taxon>
        <taxon>Magnoliopsida</taxon>
        <taxon>eudicotyledons</taxon>
        <taxon>Gunneridae</taxon>
        <taxon>Pentapetalae</taxon>
        <taxon>rosids</taxon>
        <taxon>fabids</taxon>
        <taxon>Oxalidales</taxon>
        <taxon>Cephalotaceae</taxon>
        <taxon>Cephalotus</taxon>
    </lineage>
</organism>
<dbReference type="Pfam" id="PF00077">
    <property type="entry name" value="RVP"/>
    <property type="match status" value="1"/>
</dbReference>
<keyword evidence="1" id="KW-0378">Hydrolase</keyword>
<dbReference type="OrthoDB" id="8041546at2759"/>
<dbReference type="SUPFAM" id="SSF56672">
    <property type="entry name" value="DNA/RNA polymerases"/>
    <property type="match status" value="1"/>
</dbReference>
<dbReference type="AlphaFoldDB" id="A0A1Q3BVM0"/>
<dbReference type="EMBL" id="BDDD01000949">
    <property type="protein sequence ID" value="GAV71878.1"/>
    <property type="molecule type" value="Genomic_DNA"/>
</dbReference>
<dbReference type="Gene3D" id="3.30.70.270">
    <property type="match status" value="1"/>
</dbReference>
<dbReference type="GO" id="GO:0016787">
    <property type="term" value="F:hydrolase activity"/>
    <property type="evidence" value="ECO:0007669"/>
    <property type="project" value="UniProtKB-KW"/>
</dbReference>
<dbReference type="InParanoid" id="A0A1Q3BVM0"/>
<name>A0A1Q3BVM0_CEPFO</name>
<dbReference type="PANTHER" id="PTHR33064">
    <property type="entry name" value="POL PROTEIN"/>
    <property type="match status" value="1"/>
</dbReference>
<protein>
    <recommendedName>
        <fullName evidence="2">Retropepsins domain-containing protein</fullName>
    </recommendedName>
</protein>
<dbReference type="InterPro" id="IPR043128">
    <property type="entry name" value="Rev_trsase/Diguanyl_cyclase"/>
</dbReference>
<feature type="domain" description="Retropepsins" evidence="2">
    <location>
        <begin position="122"/>
        <end position="192"/>
    </location>
</feature>
<accession>A0A1Q3BVM0</accession>
<proteinExistence type="predicted"/>
<dbReference type="CDD" id="cd00303">
    <property type="entry name" value="retropepsin_like"/>
    <property type="match status" value="1"/>
</dbReference>
<evidence type="ECO:0000313" key="4">
    <source>
        <dbReference type="Proteomes" id="UP000187406"/>
    </source>
</evidence>
<keyword evidence="4" id="KW-1185">Reference proteome</keyword>
<dbReference type="SUPFAM" id="SSF50630">
    <property type="entry name" value="Acid proteases"/>
    <property type="match status" value="1"/>
</dbReference>
<dbReference type="Gene3D" id="2.40.70.10">
    <property type="entry name" value="Acid Proteases"/>
    <property type="match status" value="1"/>
</dbReference>
<evidence type="ECO:0000256" key="1">
    <source>
        <dbReference type="ARBA" id="ARBA00022801"/>
    </source>
</evidence>
<comment type="caution">
    <text evidence="3">The sequence shown here is derived from an EMBL/GenBank/DDBJ whole genome shotgun (WGS) entry which is preliminary data.</text>
</comment>
<dbReference type="PANTHER" id="PTHR33064:SF37">
    <property type="entry name" value="RIBONUCLEASE H"/>
    <property type="match status" value="1"/>
</dbReference>
<evidence type="ECO:0000313" key="3">
    <source>
        <dbReference type="EMBL" id="GAV71878.1"/>
    </source>
</evidence>
<dbReference type="Proteomes" id="UP000187406">
    <property type="component" value="Unassembled WGS sequence"/>
</dbReference>
<dbReference type="InterPro" id="IPR043502">
    <property type="entry name" value="DNA/RNA_pol_sf"/>
</dbReference>
<dbReference type="InterPro" id="IPR051320">
    <property type="entry name" value="Viral_Replic_Matur_Polypro"/>
</dbReference>
<evidence type="ECO:0000259" key="2">
    <source>
        <dbReference type="Pfam" id="PF00077"/>
    </source>
</evidence>